<keyword evidence="6" id="KW-0560">Oxidoreductase</keyword>
<sequence>MLRASEHSDRPTPGSAYCPPAPKPQARPLKPLALIRTLKRNPLECWAVAHFEQPIVSGGLPIGHVLLVHEPGAIRRVLLDNAANYRKDRLQRRVLSAGLNDGLLSAEGEQWRVQRRVLAPMFARRRVMDFAPAMTAAAETLIDRWSSLDERATIDVAAEMARVTLDVVERTIFSDGFGSDAEDIRMAMATYFNTIGKISPLDILGVPDFVPRLGRLRVRSTLKFFEAEVDRVIAARRRILAEQPDRAPNDLLTHLLEALDTSGGDGLTEAEVRSNILTFIAAGHETTANTLSWAVFLLSQSREWCERVETEVDRELTEPASAGIADHLVQTRAVIEETIRLYPPISAISRVALGDDALNGEAVRPGSLIVISPYVLHRHRLLWDHPDAFDPGRFLGSVASAVDRFAYLPFGAGPRKCIGSTFALQEATLVLAAIVKHFNLQLRPGHAVWPSLRVTLRPASGLPMLIRKRSRHQRSSNPDQQERACRGLANS</sequence>
<dbReference type="GO" id="GO:0016705">
    <property type="term" value="F:oxidoreductase activity, acting on paired donors, with incorporation or reduction of molecular oxygen"/>
    <property type="evidence" value="ECO:0007669"/>
    <property type="project" value="InterPro"/>
</dbReference>
<dbReference type="GO" id="GO:0004497">
    <property type="term" value="F:monooxygenase activity"/>
    <property type="evidence" value="ECO:0007669"/>
    <property type="project" value="UniProtKB-KW"/>
</dbReference>
<dbReference type="Pfam" id="PF00067">
    <property type="entry name" value="p450"/>
    <property type="match status" value="1"/>
</dbReference>
<dbReference type="AlphaFoldDB" id="A0A1M5GG79"/>
<dbReference type="RefSeq" id="WP_079563977.1">
    <property type="nucleotide sequence ID" value="NZ_LT670818.1"/>
</dbReference>
<dbReference type="InterPro" id="IPR050121">
    <property type="entry name" value="Cytochrome_P450_monoxygenase"/>
</dbReference>
<evidence type="ECO:0000256" key="1">
    <source>
        <dbReference type="ARBA" id="ARBA00001971"/>
    </source>
</evidence>
<dbReference type="InterPro" id="IPR036396">
    <property type="entry name" value="Cyt_P450_sf"/>
</dbReference>
<gene>
    <name evidence="8" type="ORF">SAMN05444169_0119</name>
</gene>
<dbReference type="PROSITE" id="PS00086">
    <property type="entry name" value="CYTOCHROME_P450"/>
    <property type="match status" value="1"/>
</dbReference>
<dbReference type="Gene3D" id="1.10.630.10">
    <property type="entry name" value="Cytochrome P450"/>
    <property type="match status" value="1"/>
</dbReference>
<name>A0A1M5GG79_9BRAD</name>
<dbReference type="EMBL" id="LT670818">
    <property type="protein sequence ID" value="SHG02511.1"/>
    <property type="molecule type" value="Genomic_DNA"/>
</dbReference>
<dbReference type="SUPFAM" id="SSF48264">
    <property type="entry name" value="Cytochrome P450"/>
    <property type="match status" value="1"/>
</dbReference>
<dbReference type="OrthoDB" id="9764248at2"/>
<organism evidence="8 9">
    <name type="scientific">Bradyrhizobium erythrophlei</name>
    <dbReference type="NCBI Taxonomy" id="1437360"/>
    <lineage>
        <taxon>Bacteria</taxon>
        <taxon>Pseudomonadati</taxon>
        <taxon>Pseudomonadota</taxon>
        <taxon>Alphaproteobacteria</taxon>
        <taxon>Hyphomicrobiales</taxon>
        <taxon>Nitrobacteraceae</taxon>
        <taxon>Bradyrhizobium</taxon>
    </lineage>
</organism>
<feature type="binding site" description="axial binding residue" evidence="5">
    <location>
        <position position="417"/>
    </location>
    <ligand>
        <name>heme</name>
        <dbReference type="ChEBI" id="CHEBI:30413"/>
    </ligand>
    <ligandPart>
        <name>Fe</name>
        <dbReference type="ChEBI" id="CHEBI:18248"/>
    </ligandPart>
</feature>
<dbReference type="GO" id="GO:0005506">
    <property type="term" value="F:iron ion binding"/>
    <property type="evidence" value="ECO:0007669"/>
    <property type="project" value="InterPro"/>
</dbReference>
<evidence type="ECO:0000256" key="3">
    <source>
        <dbReference type="ARBA" id="ARBA00022723"/>
    </source>
</evidence>
<comment type="cofactor">
    <cofactor evidence="1 5">
        <name>heme</name>
        <dbReference type="ChEBI" id="CHEBI:30413"/>
    </cofactor>
</comment>
<keyword evidence="4 5" id="KW-0408">Iron</keyword>
<protein>
    <submittedName>
        <fullName evidence="8">Cytochrome P450</fullName>
    </submittedName>
</protein>
<dbReference type="GO" id="GO:0020037">
    <property type="term" value="F:heme binding"/>
    <property type="evidence" value="ECO:0007669"/>
    <property type="project" value="InterPro"/>
</dbReference>
<proteinExistence type="inferred from homology"/>
<accession>A0A1M5GG79</accession>
<evidence type="ECO:0000256" key="4">
    <source>
        <dbReference type="ARBA" id="ARBA00023004"/>
    </source>
</evidence>
<dbReference type="PANTHER" id="PTHR24305:SF166">
    <property type="entry name" value="CYTOCHROME P450 12A4, MITOCHONDRIAL-RELATED"/>
    <property type="match status" value="1"/>
</dbReference>
<keyword evidence="3 5" id="KW-0479">Metal-binding</keyword>
<dbReference type="PANTHER" id="PTHR24305">
    <property type="entry name" value="CYTOCHROME P450"/>
    <property type="match status" value="1"/>
</dbReference>
<dbReference type="PRINTS" id="PR00385">
    <property type="entry name" value="P450"/>
</dbReference>
<feature type="region of interest" description="Disordered" evidence="7">
    <location>
        <begin position="468"/>
        <end position="491"/>
    </location>
</feature>
<feature type="region of interest" description="Disordered" evidence="7">
    <location>
        <begin position="1"/>
        <end position="24"/>
    </location>
</feature>
<comment type="similarity">
    <text evidence="2 6">Belongs to the cytochrome P450 family.</text>
</comment>
<evidence type="ECO:0000313" key="8">
    <source>
        <dbReference type="EMBL" id="SHG02511.1"/>
    </source>
</evidence>
<evidence type="ECO:0000256" key="2">
    <source>
        <dbReference type="ARBA" id="ARBA00010617"/>
    </source>
</evidence>
<keyword evidence="6" id="KW-0503">Monooxygenase</keyword>
<dbReference type="PRINTS" id="PR00465">
    <property type="entry name" value="EP450IV"/>
</dbReference>
<evidence type="ECO:0000256" key="6">
    <source>
        <dbReference type="RuleBase" id="RU000461"/>
    </source>
</evidence>
<evidence type="ECO:0000313" key="9">
    <source>
        <dbReference type="Proteomes" id="UP000190675"/>
    </source>
</evidence>
<dbReference type="InterPro" id="IPR001128">
    <property type="entry name" value="Cyt_P450"/>
</dbReference>
<feature type="compositionally biased region" description="Basic and acidic residues" evidence="7">
    <location>
        <begin position="1"/>
        <end position="10"/>
    </location>
</feature>
<reference evidence="8 9" key="1">
    <citation type="submission" date="2016-11" db="EMBL/GenBank/DDBJ databases">
        <authorList>
            <person name="Jaros S."/>
            <person name="Januszkiewicz K."/>
            <person name="Wedrychowicz H."/>
        </authorList>
    </citation>
    <scope>NUCLEOTIDE SEQUENCE [LARGE SCALE GENOMIC DNA]</scope>
    <source>
        <strain evidence="8 9">GAS242</strain>
    </source>
</reference>
<dbReference type="InterPro" id="IPR017972">
    <property type="entry name" value="Cyt_P450_CS"/>
</dbReference>
<dbReference type="Proteomes" id="UP000190675">
    <property type="component" value="Chromosome I"/>
</dbReference>
<evidence type="ECO:0000256" key="7">
    <source>
        <dbReference type="SAM" id="MobiDB-lite"/>
    </source>
</evidence>
<evidence type="ECO:0000256" key="5">
    <source>
        <dbReference type="PIRSR" id="PIRSR602403-1"/>
    </source>
</evidence>
<dbReference type="InterPro" id="IPR002403">
    <property type="entry name" value="Cyt_P450_E_grp-IV"/>
</dbReference>
<keyword evidence="5 6" id="KW-0349">Heme</keyword>